<reference evidence="3" key="1">
    <citation type="journal article" date="2019" name="Int. J. Syst. Evol. Microbiol.">
        <title>The Global Catalogue of Microorganisms (GCM) 10K type strain sequencing project: providing services to taxonomists for standard genome sequencing and annotation.</title>
        <authorList>
            <consortium name="The Broad Institute Genomics Platform"/>
            <consortium name="The Broad Institute Genome Sequencing Center for Infectious Disease"/>
            <person name="Wu L."/>
            <person name="Ma J."/>
        </authorList>
    </citation>
    <scope>NUCLEOTIDE SEQUENCE [LARGE SCALE GENOMIC DNA]</scope>
    <source>
        <strain evidence="3">CCUG 61485</strain>
    </source>
</reference>
<dbReference type="Proteomes" id="UP001597201">
    <property type="component" value="Unassembled WGS sequence"/>
</dbReference>
<keyword evidence="1" id="KW-0732">Signal</keyword>
<accession>A0ABW3Y1T9</accession>
<sequence>MKKILLLLLLTLSIPLSAQSVIGAWEAITTKDGQQVKNVVTFSEFHQVSTWYHLNDGKFLETNGGAYQLNGNTMTETVEFDSGQSDRVGTTVSFQVEVSAAELKIDGKDLVWTRIDDGKPGALQGAWLMSGRKRDGEIQTRDTSGPRKTMKILSGTRFQWIAYNTETKEFLGTGGGTYTTLNGKYTENIEFFSRDQSRVGAKLEFDYQLTNGDWHHSGFSSKGDPLYEVWTKRAK</sequence>
<feature type="signal peptide" evidence="1">
    <location>
        <begin position="1"/>
        <end position="18"/>
    </location>
</feature>
<feature type="chain" id="PRO_5045929459" evidence="1">
    <location>
        <begin position="19"/>
        <end position="235"/>
    </location>
</feature>
<proteinExistence type="predicted"/>
<evidence type="ECO:0000256" key="1">
    <source>
        <dbReference type="SAM" id="SignalP"/>
    </source>
</evidence>
<name>A0ABW3Y1T9_9FLAO</name>
<organism evidence="2 3">
    <name type="scientific">Namhaeicola litoreus</name>
    <dbReference type="NCBI Taxonomy" id="1052145"/>
    <lineage>
        <taxon>Bacteria</taxon>
        <taxon>Pseudomonadati</taxon>
        <taxon>Bacteroidota</taxon>
        <taxon>Flavobacteriia</taxon>
        <taxon>Flavobacteriales</taxon>
        <taxon>Flavobacteriaceae</taxon>
        <taxon>Namhaeicola</taxon>
    </lineage>
</organism>
<evidence type="ECO:0000313" key="3">
    <source>
        <dbReference type="Proteomes" id="UP001597201"/>
    </source>
</evidence>
<evidence type="ECO:0000313" key="2">
    <source>
        <dbReference type="EMBL" id="MFD1315438.1"/>
    </source>
</evidence>
<protein>
    <submittedName>
        <fullName evidence="2">Membrane or secreted protein</fullName>
    </submittedName>
</protein>
<gene>
    <name evidence="2" type="ORF">ACFQ39_07400</name>
</gene>
<comment type="caution">
    <text evidence="2">The sequence shown here is derived from an EMBL/GenBank/DDBJ whole genome shotgun (WGS) entry which is preliminary data.</text>
</comment>
<dbReference type="Gene3D" id="2.40.128.490">
    <property type="entry name" value="Uncharacterised protein PF14869, DUF4488"/>
    <property type="match status" value="1"/>
</dbReference>
<dbReference type="EMBL" id="JBHTMY010000003">
    <property type="protein sequence ID" value="MFD1315438.1"/>
    <property type="molecule type" value="Genomic_DNA"/>
</dbReference>
<keyword evidence="3" id="KW-1185">Reference proteome</keyword>
<dbReference type="RefSeq" id="WP_377177621.1">
    <property type="nucleotide sequence ID" value="NZ_JBHTMY010000003.1"/>
</dbReference>